<dbReference type="Proteomes" id="UP000003233">
    <property type="component" value="Unassembled WGS sequence"/>
</dbReference>
<dbReference type="PROSITE" id="PS51257">
    <property type="entry name" value="PROKAR_LIPOPROTEIN"/>
    <property type="match status" value="1"/>
</dbReference>
<evidence type="ECO:0008006" key="3">
    <source>
        <dbReference type="Google" id="ProtNLM"/>
    </source>
</evidence>
<accession>H1PYL7</accession>
<name>H1PYL7_9FUSO</name>
<comment type="caution">
    <text evidence="1">The sequence shown here is derived from an EMBL/GenBank/DDBJ whole genome shotgun (WGS) entry which is preliminary data.</text>
</comment>
<dbReference type="AlphaFoldDB" id="H1PYL7"/>
<sequence>MKKGILILLAVVLLASCGDTIKKVPYEEKQAMVEKSQTDTAVKEELEKIIADLKKKSDKGNKEAAIEHEEYMKAIHMRATIGTYPSVSM</sequence>
<evidence type="ECO:0000313" key="1">
    <source>
        <dbReference type="EMBL" id="EHO77206.1"/>
    </source>
</evidence>
<reference evidence="1 2" key="1">
    <citation type="submission" date="2012-07" db="EMBL/GenBank/DDBJ databases">
        <title>The Genome Sequence of Fusobacterium ulcerans 12_1B.</title>
        <authorList>
            <consortium name="The Broad Institute Genome Sequencing Platform"/>
            <person name="Earl A."/>
            <person name="Ward D."/>
            <person name="Feldgarden M."/>
            <person name="Gevers D."/>
            <person name="Strauss J."/>
            <person name="Ambrose C.E."/>
            <person name="Allen-Vercoe E."/>
            <person name="Walker B."/>
            <person name="Young S.K."/>
            <person name="Zeng Q."/>
            <person name="Gargeya S."/>
            <person name="Fitzgerald M."/>
            <person name="Haas B."/>
            <person name="Abouelleil A."/>
            <person name="Alvarado L."/>
            <person name="Arachchi H.M."/>
            <person name="Berlin A.M."/>
            <person name="Chapman S.B."/>
            <person name="Goldberg J."/>
            <person name="Griggs A."/>
            <person name="Gujja S."/>
            <person name="Hansen M."/>
            <person name="Howarth C."/>
            <person name="Imamovic A."/>
            <person name="Larimer J."/>
            <person name="McCowen C."/>
            <person name="Montmayeur A."/>
            <person name="Murphy C."/>
            <person name="Neiman D."/>
            <person name="Pearson M."/>
            <person name="Priest M."/>
            <person name="Roberts A."/>
            <person name="Saif S."/>
            <person name="Shea T."/>
            <person name="Sisk P."/>
            <person name="Sykes S."/>
            <person name="Wortman J."/>
            <person name="Nusbaum C."/>
            <person name="Birren B."/>
        </authorList>
    </citation>
    <scope>NUCLEOTIDE SEQUENCE [LARGE SCALE GENOMIC DNA]</scope>
    <source>
        <strain evidence="1 2">12_1B</strain>
    </source>
</reference>
<organism evidence="1 2">
    <name type="scientific">Fusobacterium ulcerans 12-1B</name>
    <dbReference type="NCBI Taxonomy" id="457404"/>
    <lineage>
        <taxon>Bacteria</taxon>
        <taxon>Fusobacteriati</taxon>
        <taxon>Fusobacteriota</taxon>
        <taxon>Fusobacteriia</taxon>
        <taxon>Fusobacteriales</taxon>
        <taxon>Fusobacteriaceae</taxon>
        <taxon>Fusobacterium</taxon>
    </lineage>
</organism>
<keyword evidence="2" id="KW-1185">Reference proteome</keyword>
<dbReference type="BioCyc" id="FSP457404-HMP:GTSQ-3565-MONOMER"/>
<protein>
    <recommendedName>
        <fullName evidence="3">Lipoprotein</fullName>
    </recommendedName>
</protein>
<dbReference type="RefSeq" id="WP_008699464.1">
    <property type="nucleotide sequence ID" value="NZ_KE161012.1"/>
</dbReference>
<dbReference type="HOGENOM" id="CLU_2450357_0_0_0"/>
<evidence type="ECO:0000313" key="2">
    <source>
        <dbReference type="Proteomes" id="UP000003233"/>
    </source>
</evidence>
<dbReference type="PATRIC" id="fig|457404.5.peg.3513"/>
<dbReference type="EMBL" id="AGWJ02000035">
    <property type="protein sequence ID" value="EHO77206.1"/>
    <property type="molecule type" value="Genomic_DNA"/>
</dbReference>
<gene>
    <name evidence="1" type="ORF">HMPREF0402_03510</name>
</gene>
<proteinExistence type="predicted"/>